<evidence type="ECO:0000256" key="2">
    <source>
        <dbReference type="ARBA" id="ARBA00007739"/>
    </source>
</evidence>
<dbReference type="EC" id="2.4.1.129" evidence="18"/>
<sequence length="727" mass="78433">MYYTSSMARTYQRRSGGAAVDPGPRKRVKLPAASTTPKKKRGYKKESRGTRVLRWVGIFILCCVVAALAFVAGGYVGLVKAVANLDAVSATPSHPTYIYSKPVGETEGSTRVVGTIFQGENRKTADLEDMAPSLLDALVAKEDERFREHGGVDLWGITLALYRDIRAGETVAGGSTITQQYVKNAYLSGDQSLQRKIKEAVIAVELERKHEKDEILAMYLNSMYFGSNSYGVEAAAETYFNKSADELTAGESATLIGLLWSPSILGADRDEATNQRNLVLDSMREAGYITRQDHMEALDEALPDPWPKAPMVESGLTGPPLTRDFAEFVREELVNRYGANTVLAGGLSVYTTLDLEAQVAAQETLYKPGGYLSNPENPDAALVSIEPETGNVTAMVGNRDEEARFNLVTQARRQPGSSFKPFALIAALEQGIAPSTQFVSENKSYMVKDAEGNPEKWEVENYEKQEHGSISLEEALWLSDNSVFTDLVLNEGGRGLDDGPEAVVEVANRLGVSTELDPHPTVALGTQEVSPLDMATAYATIANEGRKVTPTAIEKVVQNEGQEEEEVLYTAPQEEGEQVIEPEVARKATEIMVGNVTQGIARKASLGDRPVAGKTGTSENFFDAWFLGFTPQLATGIWMGYSQGGATLDGLLAIGGQQFGPLAPPPVIWQTYMQKVLEDEPIEKFGGISDSQPLDPADATAPTGTPSPDPPADPAVQAALEGPPLSP</sequence>
<evidence type="ECO:0000256" key="6">
    <source>
        <dbReference type="ARBA" id="ARBA00022679"/>
    </source>
</evidence>
<keyword evidence="7 18" id="KW-0378">Hydrolase</keyword>
<keyword evidence="5 18" id="KW-0328">Glycosyltransferase</keyword>
<feature type="compositionally biased region" description="Low complexity" evidence="14">
    <location>
        <begin position="695"/>
        <end position="704"/>
    </location>
</feature>
<dbReference type="GO" id="GO:0009002">
    <property type="term" value="F:serine-type D-Ala-D-Ala carboxypeptidase activity"/>
    <property type="evidence" value="ECO:0007669"/>
    <property type="project" value="UniProtKB-EC"/>
</dbReference>
<evidence type="ECO:0000256" key="5">
    <source>
        <dbReference type="ARBA" id="ARBA00022676"/>
    </source>
</evidence>
<dbReference type="PANTHER" id="PTHR32282:SF33">
    <property type="entry name" value="PEPTIDOGLYCAN GLYCOSYLTRANSFERASE"/>
    <property type="match status" value="1"/>
</dbReference>
<organism evidence="18">
    <name type="scientific">uncultured Rubrobacteraceae bacterium</name>
    <dbReference type="NCBI Taxonomy" id="349277"/>
    <lineage>
        <taxon>Bacteria</taxon>
        <taxon>Bacillati</taxon>
        <taxon>Actinomycetota</taxon>
        <taxon>Rubrobacteria</taxon>
        <taxon>Rubrobacterales</taxon>
        <taxon>Rubrobacteraceae</taxon>
        <taxon>environmental samples</taxon>
    </lineage>
</organism>
<keyword evidence="10" id="KW-0511">Multifunctional enzyme</keyword>
<dbReference type="InterPro" id="IPR023346">
    <property type="entry name" value="Lysozyme-like_dom_sf"/>
</dbReference>
<feature type="domain" description="Glycosyl transferase family 51" evidence="17">
    <location>
        <begin position="112"/>
        <end position="283"/>
    </location>
</feature>
<dbReference type="Gene3D" id="3.40.710.10">
    <property type="entry name" value="DD-peptidase/beta-lactamase superfamily"/>
    <property type="match status" value="1"/>
</dbReference>
<dbReference type="EC" id="3.4.-.-" evidence="18"/>
<keyword evidence="9" id="KW-0573">Peptidoglycan synthesis</keyword>
<dbReference type="Pfam" id="PF00912">
    <property type="entry name" value="Transgly"/>
    <property type="match status" value="1"/>
</dbReference>
<evidence type="ECO:0000313" key="18">
    <source>
        <dbReference type="EMBL" id="CAA9447991.1"/>
    </source>
</evidence>
<evidence type="ECO:0000256" key="7">
    <source>
        <dbReference type="ARBA" id="ARBA00022801"/>
    </source>
</evidence>
<dbReference type="GO" id="GO:0008658">
    <property type="term" value="F:penicillin binding"/>
    <property type="evidence" value="ECO:0007669"/>
    <property type="project" value="InterPro"/>
</dbReference>
<dbReference type="FunFam" id="1.10.3810.10:FF:000001">
    <property type="entry name" value="Penicillin-binding protein 1A"/>
    <property type="match status" value="1"/>
</dbReference>
<proteinExistence type="inferred from homology"/>
<feature type="region of interest" description="Disordered" evidence="14">
    <location>
        <begin position="1"/>
        <end position="45"/>
    </location>
</feature>
<dbReference type="EMBL" id="CADCVB010000206">
    <property type="protein sequence ID" value="CAA9447991.1"/>
    <property type="molecule type" value="Genomic_DNA"/>
</dbReference>
<keyword evidence="11" id="KW-0961">Cell wall biogenesis/degradation</keyword>
<dbReference type="InterPro" id="IPR001460">
    <property type="entry name" value="PCN-bd_Tpept"/>
</dbReference>
<feature type="transmembrane region" description="Helical" evidence="15">
    <location>
        <begin position="52"/>
        <end position="78"/>
    </location>
</feature>
<evidence type="ECO:0000256" key="13">
    <source>
        <dbReference type="ARBA" id="ARBA00049902"/>
    </source>
</evidence>
<evidence type="ECO:0000259" key="16">
    <source>
        <dbReference type="Pfam" id="PF00905"/>
    </source>
</evidence>
<accession>A0A6J4QL29</accession>
<evidence type="ECO:0000256" key="11">
    <source>
        <dbReference type="ARBA" id="ARBA00023316"/>
    </source>
</evidence>
<dbReference type="PANTHER" id="PTHR32282">
    <property type="entry name" value="BINDING PROTEIN TRANSPEPTIDASE, PUTATIVE-RELATED"/>
    <property type="match status" value="1"/>
</dbReference>
<keyword evidence="15" id="KW-0472">Membrane</keyword>
<comment type="similarity">
    <text evidence="1">In the C-terminal section; belongs to the transpeptidase family.</text>
</comment>
<dbReference type="GO" id="GO:0071555">
    <property type="term" value="P:cell wall organization"/>
    <property type="evidence" value="ECO:0007669"/>
    <property type="project" value="UniProtKB-KW"/>
</dbReference>
<evidence type="ECO:0000259" key="17">
    <source>
        <dbReference type="Pfam" id="PF00912"/>
    </source>
</evidence>
<keyword evidence="6 18" id="KW-0808">Transferase</keyword>
<evidence type="ECO:0000256" key="1">
    <source>
        <dbReference type="ARBA" id="ARBA00007090"/>
    </source>
</evidence>
<dbReference type="SUPFAM" id="SSF53955">
    <property type="entry name" value="Lysozyme-like"/>
    <property type="match status" value="1"/>
</dbReference>
<protein>
    <submittedName>
        <fullName evidence="18">Multimodular transpeptidase-transglycosylase</fullName>
        <ecNumber evidence="18">2.4.1.129</ecNumber>
        <ecNumber evidence="18">3.4.-.-</ecNumber>
    </submittedName>
</protein>
<dbReference type="InterPro" id="IPR036950">
    <property type="entry name" value="PBP_transglycosylase"/>
</dbReference>
<evidence type="ECO:0000256" key="15">
    <source>
        <dbReference type="SAM" id="Phobius"/>
    </source>
</evidence>
<feature type="region of interest" description="Disordered" evidence="14">
    <location>
        <begin position="683"/>
        <end position="727"/>
    </location>
</feature>
<evidence type="ECO:0000256" key="10">
    <source>
        <dbReference type="ARBA" id="ARBA00023268"/>
    </source>
</evidence>
<keyword evidence="8" id="KW-0133">Cell shape</keyword>
<keyword evidence="4" id="KW-0645">Protease</keyword>
<dbReference type="InterPro" id="IPR012338">
    <property type="entry name" value="Beta-lactam/transpept-like"/>
</dbReference>
<dbReference type="GO" id="GO:0030288">
    <property type="term" value="C:outer membrane-bounded periplasmic space"/>
    <property type="evidence" value="ECO:0007669"/>
    <property type="project" value="TreeGrafter"/>
</dbReference>
<gene>
    <name evidence="18" type="ORF">AVDCRST_MAG78-3070</name>
</gene>
<comment type="catalytic activity">
    <reaction evidence="13">
        <text>[GlcNAc-(1-&gt;4)-Mur2Ac(oyl-L-Ala-gamma-D-Glu-L-Lys-D-Ala-D-Ala)](n)-di-trans,octa-cis-undecaprenyl diphosphate + beta-D-GlcNAc-(1-&gt;4)-Mur2Ac(oyl-L-Ala-gamma-D-Glu-L-Lys-D-Ala-D-Ala)-di-trans,octa-cis-undecaprenyl diphosphate = [GlcNAc-(1-&gt;4)-Mur2Ac(oyl-L-Ala-gamma-D-Glu-L-Lys-D-Ala-D-Ala)](n+1)-di-trans,octa-cis-undecaprenyl diphosphate + di-trans,octa-cis-undecaprenyl diphosphate + H(+)</text>
        <dbReference type="Rhea" id="RHEA:23708"/>
        <dbReference type="Rhea" id="RHEA-COMP:9602"/>
        <dbReference type="Rhea" id="RHEA-COMP:9603"/>
        <dbReference type="ChEBI" id="CHEBI:15378"/>
        <dbReference type="ChEBI" id="CHEBI:58405"/>
        <dbReference type="ChEBI" id="CHEBI:60033"/>
        <dbReference type="ChEBI" id="CHEBI:78435"/>
        <dbReference type="EC" id="2.4.99.28"/>
    </reaction>
</comment>
<evidence type="ECO:0000256" key="12">
    <source>
        <dbReference type="ARBA" id="ARBA00034000"/>
    </source>
</evidence>
<dbReference type="InterPro" id="IPR050396">
    <property type="entry name" value="Glycosyltr_51/Transpeptidase"/>
</dbReference>
<dbReference type="GO" id="GO:0008955">
    <property type="term" value="F:peptidoglycan glycosyltransferase activity"/>
    <property type="evidence" value="ECO:0007669"/>
    <property type="project" value="UniProtKB-EC"/>
</dbReference>
<keyword evidence="15" id="KW-0812">Transmembrane</keyword>
<comment type="catalytic activity">
    <reaction evidence="12">
        <text>Preferential cleavage: (Ac)2-L-Lys-D-Ala-|-D-Ala. Also transpeptidation of peptidyl-alanyl moieties that are N-acyl substituents of D-alanine.</text>
        <dbReference type="EC" id="3.4.16.4"/>
    </reaction>
</comment>
<comment type="similarity">
    <text evidence="2">In the N-terminal section; belongs to the glycosyltransferase 51 family.</text>
</comment>
<evidence type="ECO:0000256" key="14">
    <source>
        <dbReference type="SAM" id="MobiDB-lite"/>
    </source>
</evidence>
<name>A0A6J4QL29_9ACTN</name>
<keyword evidence="3" id="KW-0121">Carboxypeptidase</keyword>
<keyword evidence="15" id="KW-1133">Transmembrane helix</keyword>
<feature type="domain" description="Penicillin-binding protein transpeptidase" evidence="16">
    <location>
        <begin position="382"/>
        <end position="632"/>
    </location>
</feature>
<dbReference type="InterPro" id="IPR001264">
    <property type="entry name" value="Glyco_trans_51"/>
</dbReference>
<dbReference type="AlphaFoldDB" id="A0A6J4QL29"/>
<reference evidence="18" key="1">
    <citation type="submission" date="2020-02" db="EMBL/GenBank/DDBJ databases">
        <authorList>
            <person name="Meier V. D."/>
        </authorList>
    </citation>
    <scope>NUCLEOTIDE SEQUENCE</scope>
    <source>
        <strain evidence="18">AVDCRST_MAG78</strain>
    </source>
</reference>
<dbReference type="Pfam" id="PF00905">
    <property type="entry name" value="Transpeptidase"/>
    <property type="match status" value="1"/>
</dbReference>
<dbReference type="SUPFAM" id="SSF56601">
    <property type="entry name" value="beta-lactamase/transpeptidase-like"/>
    <property type="match status" value="1"/>
</dbReference>
<dbReference type="Gene3D" id="1.10.3810.10">
    <property type="entry name" value="Biosynthetic peptidoglycan transglycosylase-like"/>
    <property type="match status" value="1"/>
</dbReference>
<dbReference type="GO" id="GO:0008360">
    <property type="term" value="P:regulation of cell shape"/>
    <property type="evidence" value="ECO:0007669"/>
    <property type="project" value="UniProtKB-KW"/>
</dbReference>
<dbReference type="GO" id="GO:0009252">
    <property type="term" value="P:peptidoglycan biosynthetic process"/>
    <property type="evidence" value="ECO:0007669"/>
    <property type="project" value="UniProtKB-KW"/>
</dbReference>
<evidence type="ECO:0000256" key="3">
    <source>
        <dbReference type="ARBA" id="ARBA00022645"/>
    </source>
</evidence>
<evidence type="ECO:0000256" key="8">
    <source>
        <dbReference type="ARBA" id="ARBA00022960"/>
    </source>
</evidence>
<evidence type="ECO:0000256" key="4">
    <source>
        <dbReference type="ARBA" id="ARBA00022670"/>
    </source>
</evidence>
<dbReference type="GO" id="GO:0006508">
    <property type="term" value="P:proteolysis"/>
    <property type="evidence" value="ECO:0007669"/>
    <property type="project" value="UniProtKB-KW"/>
</dbReference>
<evidence type="ECO:0000256" key="9">
    <source>
        <dbReference type="ARBA" id="ARBA00022984"/>
    </source>
</evidence>